<keyword evidence="1" id="KW-0812">Transmembrane</keyword>
<proteinExistence type="predicted"/>
<sequence length="183" mass="20059">MDSKKGFLSFISKNKKIGIGIIILLLGVGVFVHYQNSQVDHLIKNHTYKIMVEGPDKSGDTVKQAGVLIFNKDTYKKGSNLDEDFSDLNSLISSAQENDSSSYTANKDAITLNTGYSDDTPSNGEIAKLKNLKASNGGKTIKGEITYQYEDDSAVENNENDLAAYDDISTKTAHATVQLERIR</sequence>
<dbReference type="EMBL" id="JAWJAV010000004">
    <property type="protein sequence ID" value="MDV2621590.1"/>
    <property type="molecule type" value="Genomic_DNA"/>
</dbReference>
<keyword evidence="1" id="KW-1133">Transmembrane helix</keyword>
<dbReference type="Proteomes" id="UP001280897">
    <property type="component" value="Unassembled WGS sequence"/>
</dbReference>
<comment type="caution">
    <text evidence="2">The sequence shown here is derived from an EMBL/GenBank/DDBJ whole genome shotgun (WGS) entry which is preliminary data.</text>
</comment>
<evidence type="ECO:0000313" key="3">
    <source>
        <dbReference type="Proteomes" id="UP001280897"/>
    </source>
</evidence>
<organism evidence="2 3">
    <name type="scientific">Pediococcus acidilactici</name>
    <dbReference type="NCBI Taxonomy" id="1254"/>
    <lineage>
        <taxon>Bacteria</taxon>
        <taxon>Bacillati</taxon>
        <taxon>Bacillota</taxon>
        <taxon>Bacilli</taxon>
        <taxon>Lactobacillales</taxon>
        <taxon>Lactobacillaceae</taxon>
        <taxon>Pediococcus</taxon>
        <taxon>Pediococcus acidilactici group</taxon>
    </lineage>
</organism>
<keyword evidence="1" id="KW-0472">Membrane</keyword>
<protein>
    <submittedName>
        <fullName evidence="2">Uncharacterized protein</fullName>
    </submittedName>
</protein>
<gene>
    <name evidence="2" type="ORF">R0G89_07555</name>
</gene>
<accession>A0AAW8YGE7</accession>
<dbReference type="GeneID" id="57366385"/>
<reference evidence="2" key="2">
    <citation type="submission" date="2023-10" db="EMBL/GenBank/DDBJ databases">
        <authorList>
            <person name="Khurajog B."/>
        </authorList>
    </citation>
    <scope>NUCLEOTIDE SEQUENCE</scope>
    <source>
        <strain evidence="2">BF9</strain>
    </source>
</reference>
<evidence type="ECO:0000256" key="1">
    <source>
        <dbReference type="SAM" id="Phobius"/>
    </source>
</evidence>
<reference evidence="2" key="1">
    <citation type="journal article" date="2023" name="PeerJ">
        <title>Selection and evaluation of lactic acid bacteria from chicken feces in Thailand as potential probiotics.</title>
        <authorList>
            <person name="Khurajog B."/>
            <person name="Disastra Y."/>
            <person name="Lawwyne L.D."/>
            <person name="Sirichokchatchawan W."/>
            <person name="Niyomtham W."/>
            <person name="Yindee J."/>
            <person name="Hampson D.J."/>
            <person name="Prapasarakul N."/>
        </authorList>
    </citation>
    <scope>NUCLEOTIDE SEQUENCE</scope>
    <source>
        <strain evidence="2">BF9</strain>
    </source>
</reference>
<dbReference type="RefSeq" id="WP_008841077.1">
    <property type="nucleotide sequence ID" value="NZ_CP053421.1"/>
</dbReference>
<dbReference type="AlphaFoldDB" id="A0AAW8YGE7"/>
<name>A0AAW8YGE7_PEDAC</name>
<evidence type="ECO:0000313" key="2">
    <source>
        <dbReference type="EMBL" id="MDV2621590.1"/>
    </source>
</evidence>
<feature type="transmembrane region" description="Helical" evidence="1">
    <location>
        <begin position="17"/>
        <end position="34"/>
    </location>
</feature>